<gene>
    <name evidence="1" type="ORF">EHRUM3_00790</name>
</gene>
<protein>
    <submittedName>
        <fullName evidence="1">Uncharacterized protein</fullName>
    </submittedName>
</protein>
<name>A0A161M6I2_EHRRU</name>
<dbReference type="EMBL" id="BDDM01000021">
    <property type="protein sequence ID" value="GAT77879.1"/>
    <property type="molecule type" value="Genomic_DNA"/>
</dbReference>
<proteinExistence type="predicted"/>
<dbReference type="Proteomes" id="UP000092731">
    <property type="component" value="Unassembled WGS sequence"/>
</dbReference>
<comment type="caution">
    <text evidence="1">The sequence shown here is derived from an EMBL/GenBank/DDBJ whole genome shotgun (WGS) entry which is preliminary data.</text>
</comment>
<organism evidence="1 2">
    <name type="scientific">Ehrlichia ruminantium</name>
    <name type="common">heartwater rickettsia</name>
    <name type="synonym">Cowdria ruminantium</name>
    <dbReference type="NCBI Taxonomy" id="779"/>
    <lineage>
        <taxon>Bacteria</taxon>
        <taxon>Pseudomonadati</taxon>
        <taxon>Pseudomonadota</taxon>
        <taxon>Alphaproteobacteria</taxon>
        <taxon>Rickettsiales</taxon>
        <taxon>Anaplasmataceae</taxon>
        <taxon>Ehrlichia</taxon>
    </lineage>
</organism>
<dbReference type="AlphaFoldDB" id="A0A161M6I2"/>
<reference evidence="2" key="1">
    <citation type="submission" date="2016-05" db="EMBL/GenBank/DDBJ databases">
        <title>Draft genome sequences of four strains of Ehrlichia ruminantium, a tick-borne pathogen of ruminants, isolated from Zimbabwe, The Gambia and Ghana.</title>
        <authorList>
            <person name="Nakao R."/>
            <person name="Jongejan F."/>
            <person name="Sugimoto C."/>
        </authorList>
    </citation>
    <scope>NUCLEOTIDE SEQUENCE [LARGE SCALE GENOMIC DNA]</scope>
    <source>
        <strain evidence="2">Pokoase 417</strain>
    </source>
</reference>
<accession>A0A161M6I2</accession>
<evidence type="ECO:0000313" key="1">
    <source>
        <dbReference type="EMBL" id="GAT77879.1"/>
    </source>
</evidence>
<evidence type="ECO:0000313" key="2">
    <source>
        <dbReference type="Proteomes" id="UP000092731"/>
    </source>
</evidence>
<sequence length="84" mass="10605">MCKNLLFFLHGIVYCKVIRFKYFKYKSYIYYNVNLKEESTSCRTKEYKYTIQYYNRKEQLLNVMYIWILYTELTFNKLPKLLKY</sequence>